<evidence type="ECO:0000313" key="20">
    <source>
        <dbReference type="Proteomes" id="UP000078492"/>
    </source>
</evidence>
<dbReference type="NCBIfam" id="TIGR00574">
    <property type="entry name" value="dnl1"/>
    <property type="match status" value="1"/>
</dbReference>
<organism evidence="19 20">
    <name type="scientific">Trachymyrmex cornetzi</name>
    <dbReference type="NCBI Taxonomy" id="471704"/>
    <lineage>
        <taxon>Eukaryota</taxon>
        <taxon>Metazoa</taxon>
        <taxon>Ecdysozoa</taxon>
        <taxon>Arthropoda</taxon>
        <taxon>Hexapoda</taxon>
        <taxon>Insecta</taxon>
        <taxon>Pterygota</taxon>
        <taxon>Neoptera</taxon>
        <taxon>Endopterygota</taxon>
        <taxon>Hymenoptera</taxon>
        <taxon>Apocrita</taxon>
        <taxon>Aculeata</taxon>
        <taxon>Formicoidea</taxon>
        <taxon>Formicidae</taxon>
        <taxon>Myrmicinae</taxon>
        <taxon>Trachymyrmex</taxon>
    </lineage>
</organism>
<evidence type="ECO:0000256" key="6">
    <source>
        <dbReference type="ARBA" id="ARBA00022741"/>
    </source>
</evidence>
<dbReference type="GO" id="GO:0071897">
    <property type="term" value="P:DNA biosynthetic process"/>
    <property type="evidence" value="ECO:0007669"/>
    <property type="project" value="InterPro"/>
</dbReference>
<dbReference type="Gene3D" id="3.30.470.30">
    <property type="entry name" value="DNA ligase/mRNA capping enzyme"/>
    <property type="match status" value="1"/>
</dbReference>
<dbReference type="InterPro" id="IPR012340">
    <property type="entry name" value="NA-bd_OB-fold"/>
</dbReference>
<dbReference type="SUPFAM" id="SSF117018">
    <property type="entry name" value="ATP-dependent DNA ligase DNA-binding domain"/>
    <property type="match status" value="1"/>
</dbReference>
<keyword evidence="11" id="KW-0539">Nucleus</keyword>
<dbReference type="EMBL" id="KQ979999">
    <property type="protein sequence ID" value="KYN18304.1"/>
    <property type="molecule type" value="Genomic_DNA"/>
</dbReference>
<evidence type="ECO:0000256" key="12">
    <source>
        <dbReference type="ARBA" id="ARBA00023306"/>
    </source>
</evidence>
<dbReference type="Gene3D" id="3.30.1490.70">
    <property type="match status" value="1"/>
</dbReference>
<dbReference type="GO" id="GO:1903461">
    <property type="term" value="P:Okazaki fragment processing involved in mitotic DNA replication"/>
    <property type="evidence" value="ECO:0007669"/>
    <property type="project" value="TreeGrafter"/>
</dbReference>
<dbReference type="Pfam" id="PF01068">
    <property type="entry name" value="DNA_ligase_A_M"/>
    <property type="match status" value="1"/>
</dbReference>
<comment type="function">
    <text evidence="14">DNA ligase that seals nicks in double-stranded DNA during DNA replication, DNA recombination and DNA repair.</text>
</comment>
<evidence type="ECO:0000256" key="3">
    <source>
        <dbReference type="ARBA" id="ARBA00022598"/>
    </source>
</evidence>
<feature type="compositionally biased region" description="Basic and acidic residues" evidence="17">
    <location>
        <begin position="333"/>
        <end position="343"/>
    </location>
</feature>
<feature type="compositionally biased region" description="Basic and acidic residues" evidence="17">
    <location>
        <begin position="229"/>
        <end position="244"/>
    </location>
</feature>
<dbReference type="InterPro" id="IPR012308">
    <property type="entry name" value="DNA_ligase_ATP-dep_N"/>
</dbReference>
<dbReference type="GO" id="GO:0006281">
    <property type="term" value="P:DNA repair"/>
    <property type="evidence" value="ECO:0007669"/>
    <property type="project" value="UniProtKB-KW"/>
</dbReference>
<keyword evidence="5" id="KW-0235">DNA replication</keyword>
<dbReference type="CDD" id="cd07969">
    <property type="entry name" value="OBF_DNA_ligase_I"/>
    <property type="match status" value="1"/>
</dbReference>
<feature type="compositionally biased region" description="Basic and acidic residues" evidence="17">
    <location>
        <begin position="134"/>
        <end position="199"/>
    </location>
</feature>
<dbReference type="FunFam" id="3.30.470.30:FF:000016">
    <property type="entry name" value="DNA ligase"/>
    <property type="match status" value="1"/>
</dbReference>
<dbReference type="GO" id="GO:0003677">
    <property type="term" value="F:DNA binding"/>
    <property type="evidence" value="ECO:0007669"/>
    <property type="project" value="InterPro"/>
</dbReference>
<evidence type="ECO:0000256" key="2">
    <source>
        <dbReference type="ARBA" id="ARBA00007572"/>
    </source>
</evidence>
<evidence type="ECO:0000256" key="5">
    <source>
        <dbReference type="ARBA" id="ARBA00022705"/>
    </source>
</evidence>
<dbReference type="PROSITE" id="PS00697">
    <property type="entry name" value="DNA_LIGASE_A1"/>
    <property type="match status" value="1"/>
</dbReference>
<protein>
    <recommendedName>
        <fullName evidence="15">DNA ligase</fullName>
        <ecNumber evidence="15">6.5.1.1</ecNumber>
    </recommendedName>
</protein>
<dbReference type="InterPro" id="IPR050191">
    <property type="entry name" value="ATP-dep_DNA_ligase"/>
</dbReference>
<proteinExistence type="inferred from homology"/>
<feature type="region of interest" description="Disordered" evidence="17">
    <location>
        <begin position="69"/>
        <end position="355"/>
    </location>
</feature>
<reference evidence="19 20" key="1">
    <citation type="submission" date="2015-09" db="EMBL/GenBank/DDBJ databases">
        <title>Trachymyrmex cornetzi WGS genome.</title>
        <authorList>
            <person name="Nygaard S."/>
            <person name="Hu H."/>
            <person name="Boomsma J."/>
            <person name="Zhang G."/>
        </authorList>
    </citation>
    <scope>NUCLEOTIDE SEQUENCE [LARGE SCALE GENOMIC DNA]</scope>
    <source>
        <strain evidence="19">Tcor2-1</strain>
        <tissue evidence="19">Whole body</tissue>
    </source>
</reference>
<name>A0A195E099_9HYME</name>
<keyword evidence="8 15" id="KW-0067">ATP-binding</keyword>
<dbReference type="Proteomes" id="UP000078492">
    <property type="component" value="Unassembled WGS sequence"/>
</dbReference>
<dbReference type="InterPro" id="IPR012309">
    <property type="entry name" value="DNA_ligase_ATP-dep_C"/>
</dbReference>
<evidence type="ECO:0000256" key="11">
    <source>
        <dbReference type="ARBA" id="ARBA00023242"/>
    </source>
</evidence>
<evidence type="ECO:0000256" key="13">
    <source>
        <dbReference type="ARBA" id="ARBA00034003"/>
    </source>
</evidence>
<dbReference type="FunFam" id="1.10.3260.10:FF:000001">
    <property type="entry name" value="DNA ligase"/>
    <property type="match status" value="1"/>
</dbReference>
<evidence type="ECO:0000256" key="8">
    <source>
        <dbReference type="ARBA" id="ARBA00022840"/>
    </source>
</evidence>
<feature type="compositionally biased region" description="Basic and acidic residues" evidence="17">
    <location>
        <begin position="269"/>
        <end position="282"/>
    </location>
</feature>
<keyword evidence="3 15" id="KW-0436">Ligase</keyword>
<evidence type="ECO:0000256" key="9">
    <source>
        <dbReference type="ARBA" id="ARBA00023172"/>
    </source>
</evidence>
<dbReference type="GO" id="GO:0006310">
    <property type="term" value="P:DNA recombination"/>
    <property type="evidence" value="ECO:0007669"/>
    <property type="project" value="UniProtKB-KW"/>
</dbReference>
<gene>
    <name evidence="19" type="ORF">ALC57_09411</name>
</gene>
<dbReference type="GO" id="GO:0051301">
    <property type="term" value="P:cell division"/>
    <property type="evidence" value="ECO:0007669"/>
    <property type="project" value="UniProtKB-KW"/>
</dbReference>
<feature type="compositionally biased region" description="Low complexity" evidence="17">
    <location>
        <begin position="254"/>
        <end position="266"/>
    </location>
</feature>
<dbReference type="InterPro" id="IPR000977">
    <property type="entry name" value="DNA_ligase_ATP-dep"/>
</dbReference>
<evidence type="ECO:0000256" key="1">
    <source>
        <dbReference type="ARBA" id="ARBA00004123"/>
    </source>
</evidence>
<evidence type="ECO:0000256" key="10">
    <source>
        <dbReference type="ARBA" id="ARBA00023204"/>
    </source>
</evidence>
<feature type="non-terminal residue" evidence="19">
    <location>
        <position position="1"/>
    </location>
</feature>
<dbReference type="InterPro" id="IPR036599">
    <property type="entry name" value="DNA_ligase_N_sf"/>
</dbReference>
<sequence>SFFTKVSKKENSGQDNSERYLIMLKILTTCSRLSSLALPIRRLELAVAARSRFVVFNWIHTINSHNLSDKQNQNATENGKRKRDSSNSSSPPSKNVKRTKSKTVSKTPSPSVKPRKLGATPKIKPSKLSPGASKKAEKRQLKDTPGKKKKKEEAKNINDVEEKVKNNHTENDITEEKNKKEESTFSMKESKSNEAEKVKKSVKKKWSKIVQLVDSSDDETHLPLPGSPKKSETDNEEKKTESVDKSSNINKNVSDNASNNDANESASDNEEKNPSSKKESTPEKSQTPSKSESSKKESTPEKSQIPSKDENPKKEPTPEKKTKKVPNFFMSKQKGDAKGDKVSNGKSANQSYNPSASVYHPIDDACWKRGDKNHENFVKFAYRTPYSAFARTLEIIEETSARLKIIEILSNYFRSVMVLSPEDLLPSVYLCLNQLAPAYEGVEFGIADTNLMKAIAQCTGRTLAQIRADVQEVGDLGIIAENSKSNQRTMFQPAPLTVPNLYSRLMEIAQMTGHASLSKKLDKIQTLFVACRNTEVRYLVRLVAGKLRIGLAEQSVLQALALACAMTPPEQKYPPEILNASKKMSSDRFKEKYDKIALILKTTYCECPNYNLIIPVLLEDGINTLPSKCKLTPGIPLKPMLAHPTKGVQEVLTRFEGLKFTCEWKYDGERAQIHVADDGQIKIYSRNQENNTTKYPDIIKRFKNSRGDEVKNCILDCEAVAWDSEKKQILPFQILSTRKRKDASEEDIKVQVCVFMFDLLYLNDEPLVKEPFVKRRELLKQHFKEVEGEWKFANSLDASTMEEVEVFLDESVKGNCEGLMVKTLEKEATYEIAKRSRNWLKLKKDYLDGVGDTLDVIVIGGYIGKGKRTGTYGGFLLACYDQENEEYQSICKIGTGFKEDDLENHTKFFKDHIVPQAKSYYRFDSSHEPDHWFEPIQVWEIKCADLSLSPVHRAAIGIVDPEKGISLRFPRFIRIREDKTCEQATSAQDVANMYNNQEQIKNKTPVSKATEEDFY</sequence>
<dbReference type="AlphaFoldDB" id="A0A195E099"/>
<dbReference type="Gene3D" id="2.40.50.140">
    <property type="entry name" value="Nucleic acid-binding proteins"/>
    <property type="match status" value="1"/>
</dbReference>
<dbReference type="PANTHER" id="PTHR45674:SF4">
    <property type="entry name" value="DNA LIGASE 1"/>
    <property type="match status" value="1"/>
</dbReference>
<dbReference type="PANTHER" id="PTHR45674">
    <property type="entry name" value="DNA LIGASE 1/3 FAMILY MEMBER"/>
    <property type="match status" value="1"/>
</dbReference>
<keyword evidence="12" id="KW-0131">Cell cycle</keyword>
<dbReference type="GO" id="GO:0005524">
    <property type="term" value="F:ATP binding"/>
    <property type="evidence" value="ECO:0007669"/>
    <property type="project" value="UniProtKB-KW"/>
</dbReference>
<dbReference type="FunFam" id="2.40.50.140:FF:000062">
    <property type="entry name" value="DNA ligase"/>
    <property type="match status" value="1"/>
</dbReference>
<dbReference type="SUPFAM" id="SSF56091">
    <property type="entry name" value="DNA ligase/mRNA capping enzyme, catalytic domain"/>
    <property type="match status" value="1"/>
</dbReference>
<evidence type="ECO:0000256" key="17">
    <source>
        <dbReference type="SAM" id="MobiDB-lite"/>
    </source>
</evidence>
<evidence type="ECO:0000256" key="16">
    <source>
        <dbReference type="RuleBase" id="RU004196"/>
    </source>
</evidence>
<keyword evidence="9 15" id="KW-0233">DNA recombination</keyword>
<comment type="subcellular location">
    <subcellularLocation>
        <location evidence="1">Nucleus</location>
    </subcellularLocation>
</comment>
<comment type="similarity">
    <text evidence="2 16">Belongs to the ATP-dependent DNA ligase family.</text>
</comment>
<evidence type="ECO:0000313" key="19">
    <source>
        <dbReference type="EMBL" id="KYN18304.1"/>
    </source>
</evidence>
<feature type="compositionally biased region" description="Basic and acidic residues" evidence="17">
    <location>
        <begin position="307"/>
        <end position="320"/>
    </location>
</feature>
<comment type="catalytic activity">
    <reaction evidence="13 15">
        <text>ATP + (deoxyribonucleotide)n-3'-hydroxyl + 5'-phospho-(deoxyribonucleotide)m = (deoxyribonucleotide)n+m + AMP + diphosphate.</text>
        <dbReference type="EC" id="6.5.1.1"/>
    </reaction>
</comment>
<keyword evidence="7 15" id="KW-0227">DNA damage</keyword>
<dbReference type="PROSITE" id="PS50160">
    <property type="entry name" value="DNA_LIGASE_A3"/>
    <property type="match status" value="1"/>
</dbReference>
<keyword evidence="6 15" id="KW-0547">Nucleotide-binding</keyword>
<dbReference type="SUPFAM" id="SSF50249">
    <property type="entry name" value="Nucleic acid-binding proteins"/>
    <property type="match status" value="1"/>
</dbReference>
<dbReference type="Pfam" id="PF04679">
    <property type="entry name" value="DNA_ligase_A_C"/>
    <property type="match status" value="1"/>
</dbReference>
<dbReference type="PROSITE" id="PS00333">
    <property type="entry name" value="DNA_LIGASE_A2"/>
    <property type="match status" value="1"/>
</dbReference>
<dbReference type="EC" id="6.5.1.1" evidence="15"/>
<keyword evidence="20" id="KW-1185">Reference proteome</keyword>
<feature type="domain" description="ATP-dependent DNA ligase family profile" evidence="18">
    <location>
        <begin position="745"/>
        <end position="881"/>
    </location>
</feature>
<dbReference type="GO" id="GO:0005634">
    <property type="term" value="C:nucleus"/>
    <property type="evidence" value="ECO:0007669"/>
    <property type="project" value="UniProtKB-SubCell"/>
</dbReference>
<evidence type="ECO:0000259" key="18">
    <source>
        <dbReference type="PROSITE" id="PS50160"/>
    </source>
</evidence>
<dbReference type="GO" id="GO:0005739">
    <property type="term" value="C:mitochondrion"/>
    <property type="evidence" value="ECO:0007669"/>
    <property type="project" value="TreeGrafter"/>
</dbReference>
<dbReference type="InterPro" id="IPR012310">
    <property type="entry name" value="DNA_ligase_ATP-dep_cent"/>
</dbReference>
<dbReference type="InterPro" id="IPR016059">
    <property type="entry name" value="DNA_ligase_ATP-dep_CS"/>
</dbReference>
<evidence type="ECO:0000256" key="14">
    <source>
        <dbReference type="ARBA" id="ARBA00054532"/>
    </source>
</evidence>
<dbReference type="CDD" id="cd07900">
    <property type="entry name" value="Adenylation_DNA_ligase_I_Euk"/>
    <property type="match status" value="1"/>
</dbReference>
<evidence type="ECO:0000256" key="15">
    <source>
        <dbReference type="RuleBase" id="RU000617"/>
    </source>
</evidence>
<dbReference type="STRING" id="471704.A0A195E099"/>
<dbReference type="GO" id="GO:0003910">
    <property type="term" value="F:DNA ligase (ATP) activity"/>
    <property type="evidence" value="ECO:0007669"/>
    <property type="project" value="UniProtKB-EC"/>
</dbReference>
<keyword evidence="10 15" id="KW-0234">DNA repair</keyword>
<feature type="compositionally biased region" description="Polar residues" evidence="17">
    <location>
        <begin position="344"/>
        <end position="355"/>
    </location>
</feature>
<dbReference type="Pfam" id="PF04675">
    <property type="entry name" value="DNA_ligase_A_N"/>
    <property type="match status" value="1"/>
</dbReference>
<evidence type="ECO:0000256" key="7">
    <source>
        <dbReference type="ARBA" id="ARBA00022763"/>
    </source>
</evidence>
<accession>A0A195E099</accession>
<dbReference type="Gene3D" id="1.10.3260.10">
    <property type="entry name" value="DNA ligase, ATP-dependent, N-terminal domain"/>
    <property type="match status" value="1"/>
</dbReference>
<evidence type="ECO:0000256" key="4">
    <source>
        <dbReference type="ARBA" id="ARBA00022618"/>
    </source>
</evidence>
<keyword evidence="4" id="KW-0132">Cell division</keyword>